<dbReference type="GO" id="GO:0046872">
    <property type="term" value="F:metal ion binding"/>
    <property type="evidence" value="ECO:0007669"/>
    <property type="project" value="UniProtKB-KW"/>
</dbReference>
<evidence type="ECO:0000256" key="3">
    <source>
        <dbReference type="ARBA" id="ARBA00022833"/>
    </source>
</evidence>
<evidence type="ECO:0000256" key="1">
    <source>
        <dbReference type="ARBA" id="ARBA00005495"/>
    </source>
</evidence>
<dbReference type="InterPro" id="IPR011057">
    <property type="entry name" value="Mss4-like_sf"/>
</dbReference>
<dbReference type="VEuPathDB" id="FungiDB:ASPWEDRAFT_177511"/>
<evidence type="ECO:0000259" key="5">
    <source>
        <dbReference type="PROSITE" id="PS51891"/>
    </source>
</evidence>
<keyword evidence="4" id="KW-0456">Lyase</keyword>
<dbReference type="GeneID" id="63747512"/>
<reference evidence="7" key="1">
    <citation type="journal article" date="2017" name="Genome Biol.">
        <title>Comparative genomics reveals high biological diversity and specific adaptations in the industrially and medically important fungal genus Aspergillus.</title>
        <authorList>
            <person name="de Vries R.P."/>
            <person name="Riley R."/>
            <person name="Wiebenga A."/>
            <person name="Aguilar-Osorio G."/>
            <person name="Amillis S."/>
            <person name="Uchima C.A."/>
            <person name="Anderluh G."/>
            <person name="Asadollahi M."/>
            <person name="Askin M."/>
            <person name="Barry K."/>
            <person name="Battaglia E."/>
            <person name="Bayram O."/>
            <person name="Benocci T."/>
            <person name="Braus-Stromeyer S.A."/>
            <person name="Caldana C."/>
            <person name="Canovas D."/>
            <person name="Cerqueira G.C."/>
            <person name="Chen F."/>
            <person name="Chen W."/>
            <person name="Choi C."/>
            <person name="Clum A."/>
            <person name="Dos Santos R.A."/>
            <person name="Damasio A.R."/>
            <person name="Diallinas G."/>
            <person name="Emri T."/>
            <person name="Fekete E."/>
            <person name="Flipphi M."/>
            <person name="Freyberg S."/>
            <person name="Gallo A."/>
            <person name="Gournas C."/>
            <person name="Habgood R."/>
            <person name="Hainaut M."/>
            <person name="Harispe M.L."/>
            <person name="Henrissat B."/>
            <person name="Hilden K.S."/>
            <person name="Hope R."/>
            <person name="Hossain A."/>
            <person name="Karabika E."/>
            <person name="Karaffa L."/>
            <person name="Karanyi Z."/>
            <person name="Krasevec N."/>
            <person name="Kuo A."/>
            <person name="Kusch H."/>
            <person name="LaButti K."/>
            <person name="Lagendijk E.L."/>
            <person name="Lapidus A."/>
            <person name="Levasseur A."/>
            <person name="Lindquist E."/>
            <person name="Lipzen A."/>
            <person name="Logrieco A.F."/>
            <person name="MacCabe A."/>
            <person name="Maekelae M.R."/>
            <person name="Malavazi I."/>
            <person name="Melin P."/>
            <person name="Meyer V."/>
            <person name="Mielnichuk N."/>
            <person name="Miskei M."/>
            <person name="Molnar A.P."/>
            <person name="Mule G."/>
            <person name="Ngan C.Y."/>
            <person name="Orejas M."/>
            <person name="Orosz E."/>
            <person name="Ouedraogo J.P."/>
            <person name="Overkamp K.M."/>
            <person name="Park H.-S."/>
            <person name="Perrone G."/>
            <person name="Piumi F."/>
            <person name="Punt P.J."/>
            <person name="Ram A.F."/>
            <person name="Ramon A."/>
            <person name="Rauscher S."/>
            <person name="Record E."/>
            <person name="Riano-Pachon D.M."/>
            <person name="Robert V."/>
            <person name="Roehrig J."/>
            <person name="Ruller R."/>
            <person name="Salamov A."/>
            <person name="Salih N.S."/>
            <person name="Samson R.A."/>
            <person name="Sandor E."/>
            <person name="Sanguinetti M."/>
            <person name="Schuetze T."/>
            <person name="Sepcic K."/>
            <person name="Shelest E."/>
            <person name="Sherlock G."/>
            <person name="Sophianopoulou V."/>
            <person name="Squina F.M."/>
            <person name="Sun H."/>
            <person name="Susca A."/>
            <person name="Todd R.B."/>
            <person name="Tsang A."/>
            <person name="Unkles S.E."/>
            <person name="van de Wiele N."/>
            <person name="van Rossen-Uffink D."/>
            <person name="Oliveira J.V."/>
            <person name="Vesth T.C."/>
            <person name="Visser J."/>
            <person name="Yu J.-H."/>
            <person name="Zhou M."/>
            <person name="Andersen M.R."/>
            <person name="Archer D.B."/>
            <person name="Baker S.E."/>
            <person name="Benoit I."/>
            <person name="Brakhage A.A."/>
            <person name="Braus G.H."/>
            <person name="Fischer R."/>
            <person name="Frisvad J.C."/>
            <person name="Goldman G.H."/>
            <person name="Houbraken J."/>
            <person name="Oakley B."/>
            <person name="Pocsi I."/>
            <person name="Scazzocchio C."/>
            <person name="Seiboth B."/>
            <person name="vanKuyk P.A."/>
            <person name="Wortman J."/>
            <person name="Dyer P.S."/>
            <person name="Grigoriev I.V."/>
        </authorList>
    </citation>
    <scope>NUCLEOTIDE SEQUENCE [LARGE SCALE GENOMIC DNA]</scope>
    <source>
        <strain evidence="7">DTO 134E9</strain>
    </source>
</reference>
<dbReference type="EMBL" id="KV878218">
    <property type="protein sequence ID" value="OJJ29770.1"/>
    <property type="molecule type" value="Genomic_DNA"/>
</dbReference>
<dbReference type="OrthoDB" id="9985472at2759"/>
<gene>
    <name evidence="6" type="ORF">ASPWEDRAFT_177511</name>
</gene>
<keyword evidence="7" id="KW-1185">Reference proteome</keyword>
<dbReference type="PANTHER" id="PTHR33337">
    <property type="entry name" value="GFA DOMAIN-CONTAINING PROTEIN"/>
    <property type="match status" value="1"/>
</dbReference>
<keyword evidence="3" id="KW-0862">Zinc</keyword>
<dbReference type="InterPro" id="IPR006913">
    <property type="entry name" value="CENP-V/GFA"/>
</dbReference>
<dbReference type="RefSeq" id="XP_040683447.1">
    <property type="nucleotide sequence ID" value="XM_040831664.1"/>
</dbReference>
<dbReference type="Pfam" id="PF04828">
    <property type="entry name" value="GFA"/>
    <property type="match status" value="1"/>
</dbReference>
<name>A0A1L9R4D8_ASPWE</name>
<organism evidence="6 7">
    <name type="scientific">Aspergillus wentii DTO 134E9</name>
    <dbReference type="NCBI Taxonomy" id="1073089"/>
    <lineage>
        <taxon>Eukaryota</taxon>
        <taxon>Fungi</taxon>
        <taxon>Dikarya</taxon>
        <taxon>Ascomycota</taxon>
        <taxon>Pezizomycotina</taxon>
        <taxon>Eurotiomycetes</taxon>
        <taxon>Eurotiomycetidae</taxon>
        <taxon>Eurotiales</taxon>
        <taxon>Aspergillaceae</taxon>
        <taxon>Aspergillus</taxon>
        <taxon>Aspergillus subgen. Cremei</taxon>
    </lineage>
</organism>
<dbReference type="GO" id="GO:0016846">
    <property type="term" value="F:carbon-sulfur lyase activity"/>
    <property type="evidence" value="ECO:0007669"/>
    <property type="project" value="InterPro"/>
</dbReference>
<evidence type="ECO:0000256" key="2">
    <source>
        <dbReference type="ARBA" id="ARBA00022723"/>
    </source>
</evidence>
<evidence type="ECO:0000313" key="7">
    <source>
        <dbReference type="Proteomes" id="UP000184383"/>
    </source>
</evidence>
<dbReference type="Gene3D" id="3.90.1590.10">
    <property type="entry name" value="glutathione-dependent formaldehyde- activating enzyme (gfa)"/>
    <property type="match status" value="1"/>
</dbReference>
<evidence type="ECO:0000256" key="4">
    <source>
        <dbReference type="ARBA" id="ARBA00023239"/>
    </source>
</evidence>
<comment type="similarity">
    <text evidence="1">Belongs to the Gfa family.</text>
</comment>
<protein>
    <recommendedName>
        <fullName evidence="5">CENP-V/GFA domain-containing protein</fullName>
    </recommendedName>
</protein>
<sequence length="143" mass="15882">MTWTGSCMCSNIKYKVDLPADIEPPKLTLCHCTTCKHYTGSAFSANFCVPKDKHSFTQGTPKVYYGDTDHGRKIKRQFCGDCGSPLTSEPGHLVGKILVKAGTLDADHKLRIGGVGHEIYHHRKDRWVHDVGCDHVTRVDGEI</sequence>
<evidence type="ECO:0000313" key="6">
    <source>
        <dbReference type="EMBL" id="OJJ29770.1"/>
    </source>
</evidence>
<dbReference type="STRING" id="1073089.A0A1L9R4D8"/>
<proteinExistence type="inferred from homology"/>
<dbReference type="PROSITE" id="PS51891">
    <property type="entry name" value="CENP_V_GFA"/>
    <property type="match status" value="1"/>
</dbReference>
<feature type="domain" description="CENP-V/GFA" evidence="5">
    <location>
        <begin position="3"/>
        <end position="121"/>
    </location>
</feature>
<dbReference type="Proteomes" id="UP000184383">
    <property type="component" value="Unassembled WGS sequence"/>
</dbReference>
<dbReference type="AlphaFoldDB" id="A0A1L9R4D8"/>
<keyword evidence="2" id="KW-0479">Metal-binding</keyword>
<dbReference type="PANTHER" id="PTHR33337:SF36">
    <property type="entry name" value="DUF636 DOMAIN PROTEIN (AFU_ORTHOLOGUE AFUA_3G01340)"/>
    <property type="match status" value="1"/>
</dbReference>
<accession>A0A1L9R4D8</accession>
<dbReference type="SUPFAM" id="SSF51316">
    <property type="entry name" value="Mss4-like"/>
    <property type="match status" value="1"/>
</dbReference>